<proteinExistence type="inferred from homology"/>
<dbReference type="PANTHER" id="PTHR33938">
    <property type="entry name" value="FERULOYL ESTERASE B-RELATED"/>
    <property type="match status" value="1"/>
</dbReference>
<dbReference type="AlphaFoldDB" id="A0A372IKY2"/>
<dbReference type="RefSeq" id="WP_117302434.1">
    <property type="nucleotide sequence ID" value="NZ_QVQT02000006.1"/>
</dbReference>
<dbReference type="GO" id="GO:0052689">
    <property type="term" value="F:carboxylic ester hydrolase activity"/>
    <property type="evidence" value="ECO:0007669"/>
    <property type="project" value="UniProtKB-KW"/>
</dbReference>
<dbReference type="InterPro" id="IPR011118">
    <property type="entry name" value="Tannase/feruloyl_esterase"/>
</dbReference>
<keyword evidence="5 10" id="KW-0378">Hydrolase</keyword>
<dbReference type="InterPro" id="IPR029058">
    <property type="entry name" value="AB_hydrolase_fold"/>
</dbReference>
<comment type="similarity">
    <text evidence="1">Belongs to the tannase family.</text>
</comment>
<name>A0A372IKY2_9BACT</name>
<keyword evidence="11" id="KW-1185">Reference proteome</keyword>
<dbReference type="Pfam" id="PF07519">
    <property type="entry name" value="Tannase"/>
    <property type="match status" value="1"/>
</dbReference>
<sequence length="499" mass="53893">MLLRVALVWLALAVPAAAARTCASLASLQLPDTAITLAADVPAGGFTEAPGPRAPFAALPAFCRVTATLRPTADSDIRIEIWLPEAKGWNGKLEGAGNGGWAGSINYDDMAASLARGYAASSTDTGHTGGRASFAVGHPEKLIDFGYRSIHLMTMTAKAVIAAFYGSAPKLSYFAGCSSGGRQALMEAQRFPDDYDGIIAGAPTNNWTRLMFGRIWVAQSTLSDPASYIPPSQYPMIHQAVLAACDKLDGVKDGVLEDPRRCRFDPSVLACKGAANASCLTKAQVEAVDRIYSPAKNPRTGEEVFPQMERGSELVWSTLAGGPEPIRLADDYFRYVVFNQPQWDFRTLNFDGDVTKALDRDGGVLTANNPDLRPFFAHGGRLIQYHGWTDQQVMPRNSIHYYESVAARVGQAEAAEDYRLFMVPGMNHCGGGDGTSHFDMLTALEQWREQGRAPESVPASHTTDGRVDRTRPLCPYPQVARYRGTGSTDEAANFSCALP</sequence>
<feature type="region of interest" description="Disordered" evidence="8">
    <location>
        <begin position="449"/>
        <end position="471"/>
    </location>
</feature>
<gene>
    <name evidence="10" type="ORF">D0Y96_17430</name>
</gene>
<comment type="caution">
    <text evidence="10">The sequence shown here is derived from an EMBL/GenBank/DDBJ whole genome shotgun (WGS) entry which is preliminary data.</text>
</comment>
<feature type="signal peptide" evidence="9">
    <location>
        <begin position="1"/>
        <end position="18"/>
    </location>
</feature>
<dbReference type="EMBL" id="QVQT01000006">
    <property type="protein sequence ID" value="RFU15441.1"/>
    <property type="molecule type" value="Genomic_DNA"/>
</dbReference>
<accession>A0A372IKY2</accession>
<evidence type="ECO:0000256" key="8">
    <source>
        <dbReference type="SAM" id="MobiDB-lite"/>
    </source>
</evidence>
<evidence type="ECO:0000313" key="11">
    <source>
        <dbReference type="Proteomes" id="UP000264702"/>
    </source>
</evidence>
<dbReference type="OrthoDB" id="176867at2"/>
<keyword evidence="7" id="KW-1015">Disulfide bond</keyword>
<reference evidence="10 11" key="1">
    <citation type="submission" date="2018-08" db="EMBL/GenBank/DDBJ databases">
        <title>Acidipila sp. 4G-K13, an acidobacterium isolated from forest soil.</title>
        <authorList>
            <person name="Gao Z.-H."/>
            <person name="Qiu L.-H."/>
        </authorList>
    </citation>
    <scope>NUCLEOTIDE SEQUENCE [LARGE SCALE GENOMIC DNA]</scope>
    <source>
        <strain evidence="10 11">4G-K13</strain>
    </source>
</reference>
<evidence type="ECO:0000256" key="5">
    <source>
        <dbReference type="ARBA" id="ARBA00022801"/>
    </source>
</evidence>
<dbReference type="Gene3D" id="3.40.50.1820">
    <property type="entry name" value="alpha/beta hydrolase"/>
    <property type="match status" value="1"/>
</dbReference>
<dbReference type="PANTHER" id="PTHR33938:SF15">
    <property type="entry name" value="FERULOYL ESTERASE B-RELATED"/>
    <property type="match status" value="1"/>
</dbReference>
<evidence type="ECO:0000256" key="7">
    <source>
        <dbReference type="ARBA" id="ARBA00023157"/>
    </source>
</evidence>
<feature type="chain" id="PRO_5016596378" evidence="9">
    <location>
        <begin position="19"/>
        <end position="499"/>
    </location>
</feature>
<protein>
    <submittedName>
        <fullName evidence="10">Tannase/feruloyl esterase family alpha/beta hydrolase</fullName>
    </submittedName>
</protein>
<evidence type="ECO:0000256" key="1">
    <source>
        <dbReference type="ARBA" id="ARBA00006249"/>
    </source>
</evidence>
<keyword evidence="6" id="KW-0106">Calcium</keyword>
<dbReference type="Proteomes" id="UP000264702">
    <property type="component" value="Unassembled WGS sequence"/>
</dbReference>
<keyword evidence="3" id="KW-0479">Metal-binding</keyword>
<dbReference type="GO" id="GO:0046872">
    <property type="term" value="F:metal ion binding"/>
    <property type="evidence" value="ECO:0007669"/>
    <property type="project" value="UniProtKB-KW"/>
</dbReference>
<evidence type="ECO:0000256" key="3">
    <source>
        <dbReference type="ARBA" id="ARBA00022723"/>
    </source>
</evidence>
<organism evidence="10 11">
    <name type="scientific">Paracidobacterium acidisoli</name>
    <dbReference type="NCBI Taxonomy" id="2303751"/>
    <lineage>
        <taxon>Bacteria</taxon>
        <taxon>Pseudomonadati</taxon>
        <taxon>Acidobacteriota</taxon>
        <taxon>Terriglobia</taxon>
        <taxon>Terriglobales</taxon>
        <taxon>Acidobacteriaceae</taxon>
        <taxon>Paracidobacterium</taxon>
    </lineage>
</organism>
<evidence type="ECO:0000256" key="2">
    <source>
        <dbReference type="ARBA" id="ARBA00022487"/>
    </source>
</evidence>
<evidence type="ECO:0000313" key="10">
    <source>
        <dbReference type="EMBL" id="RFU15441.1"/>
    </source>
</evidence>
<dbReference type="SUPFAM" id="SSF53474">
    <property type="entry name" value="alpha/beta-Hydrolases"/>
    <property type="match status" value="1"/>
</dbReference>
<evidence type="ECO:0000256" key="9">
    <source>
        <dbReference type="SAM" id="SignalP"/>
    </source>
</evidence>
<evidence type="ECO:0000256" key="4">
    <source>
        <dbReference type="ARBA" id="ARBA00022729"/>
    </source>
</evidence>
<evidence type="ECO:0000256" key="6">
    <source>
        <dbReference type="ARBA" id="ARBA00022837"/>
    </source>
</evidence>
<keyword evidence="2" id="KW-0719">Serine esterase</keyword>
<keyword evidence="4 9" id="KW-0732">Signal</keyword>